<feature type="non-terminal residue" evidence="4">
    <location>
        <position position="1"/>
    </location>
</feature>
<comment type="caution">
    <text evidence="4">The sequence shown here is derived from an EMBL/GenBank/DDBJ whole genome shotgun (WGS) entry which is preliminary data.</text>
</comment>
<evidence type="ECO:0000256" key="1">
    <source>
        <dbReference type="SAM" id="MobiDB-lite"/>
    </source>
</evidence>
<dbReference type="EMBL" id="CAJVPV010012677">
    <property type="protein sequence ID" value="CAG8671699.1"/>
    <property type="molecule type" value="Genomic_DNA"/>
</dbReference>
<dbReference type="PANTHER" id="PTHR14374">
    <property type="entry name" value="FOIE GRAS"/>
    <property type="match status" value="1"/>
</dbReference>
<gene>
    <name evidence="4" type="ORF">AMORRO_LOCUS10849</name>
</gene>
<evidence type="ECO:0000259" key="2">
    <source>
        <dbReference type="Pfam" id="PF07919"/>
    </source>
</evidence>
<keyword evidence="5" id="KW-1185">Reference proteome</keyword>
<protein>
    <submittedName>
        <fullName evidence="4">3712_t:CDS:1</fullName>
    </submittedName>
</protein>
<dbReference type="PANTHER" id="PTHR14374:SF0">
    <property type="entry name" value="TRAFFICKING PROTEIN PARTICLE COMPLEX SUBUNIT 11"/>
    <property type="match status" value="1"/>
</dbReference>
<feature type="non-terminal residue" evidence="4">
    <location>
        <position position="1042"/>
    </location>
</feature>
<dbReference type="Pfam" id="PF07919">
    <property type="entry name" value="Gryzun"/>
    <property type="match status" value="1"/>
</dbReference>
<dbReference type="InterPro" id="IPR021773">
    <property type="entry name" value="TPC11"/>
</dbReference>
<dbReference type="AlphaFoldDB" id="A0A9N9EFF0"/>
<proteinExistence type="predicted"/>
<reference evidence="4" key="1">
    <citation type="submission" date="2021-06" db="EMBL/GenBank/DDBJ databases">
        <authorList>
            <person name="Kallberg Y."/>
            <person name="Tangrot J."/>
            <person name="Rosling A."/>
        </authorList>
    </citation>
    <scope>NUCLEOTIDE SEQUENCE</scope>
    <source>
        <strain evidence="4">CL551</strain>
    </source>
</reference>
<feature type="region of interest" description="Disordered" evidence="1">
    <location>
        <begin position="83"/>
        <end position="108"/>
    </location>
</feature>
<sequence>KSLHERGIKFAAVIILKEQHMEEQMTEERLSNIRKTSGLDTKNCFFVLTPSVHADLPDYVSNIQKALYEHGLNYYREHGKRVKRKKSRLPSPSAVGYVNPSKEHPAAESHPLSVQGWMVRYDYKMATFAEFRQEMNAAIIYYSSCYDHLVDLFAPQSSITPGAPGLPIRNKRWTEARVLADCINLKICKLNMYIDSPSAALVQLNKHVSTFNELYNTLGIGEDTFEYWSWLSKQYRIFGDVLEVATRSGFIIPDPSTVNHHISSNDYRFTSNNSTDNTGVNPSTVLHHPGFYYHLAAKYNSMRRKRFLELEKSLLKIDNLKVPPIIIEAERNLDHSTLTIELLTKSYEQFKKQKTGRMTLYLASQIAETYFEAGKYDMALKFFERIAKTYRKEKWHTVLESILHWSLRCSKEFGTYDNVIEYYIELLSDQFQMSEQKRVEIQKELMDVIYKSELSNSISPRHVVIDMNEINSFLNCHVQYKDFETFVGTPTYFQVIFSSPPSTPPLPLRFTFLRFSFNDSYFNYYLDDNGQDEIVDGNLQWIDCKDCSREEREGEGHVWIKKTNLSVLRGTTKVFEGLLVPKECGELTLQLVTLGFVTANWKIEFRFDVNSFRDEILKRKWLKLDDASGEQVSKPKFVNLEGNGEFNSIKVTQKQAKLEIKAKHLAPALLDEYYPIELTINNMESEDIKAIFHVGLFSDINDSEDRVVLDYNSSDTIHLKDIDLGVIIANGSLVKTIYILGKKHAGARVLNLVIWYSFVSSIPQASPPTQDWIEKRKDIRLSFVSPFSVTFSISLLGQEFGQDNVVNIKSSRERIERHLLVAKISSIGPWDIVVSAIDLIMLDQANAQTKIEVIASSTELDSESLEQLWRPGYIFNVNYFLELKILDENVLDQSVDIGLLDIQWKRKQSIEHVDAPFTETTTMVPQLQRHESDLSAIIEIPPNPVVGKIFTLTYKITNWSSAPIEIYVTVEVNDAFVFSGYKQTHFSVDSFSTYFFKVNCFPLIPGKIRLPRAKMAQIREPGKVGQEISIVAPGYKEPHEDD</sequence>
<feature type="domain" description="Gryzun putative trafficking through Golgi" evidence="2">
    <location>
        <begin position="463"/>
        <end position="988"/>
    </location>
</feature>
<name>A0A9N9EFF0_9GLOM</name>
<dbReference type="Gene3D" id="1.25.40.10">
    <property type="entry name" value="Tetratricopeptide repeat domain"/>
    <property type="match status" value="1"/>
</dbReference>
<dbReference type="SUPFAM" id="SSF48452">
    <property type="entry name" value="TPR-like"/>
    <property type="match status" value="1"/>
</dbReference>
<dbReference type="InterPro" id="IPR012880">
    <property type="entry name" value="Gryzun"/>
</dbReference>
<dbReference type="Pfam" id="PF11817">
    <property type="entry name" value="Foie-gras_1"/>
    <property type="match status" value="1"/>
</dbReference>
<evidence type="ECO:0000313" key="5">
    <source>
        <dbReference type="Proteomes" id="UP000789342"/>
    </source>
</evidence>
<organism evidence="4 5">
    <name type="scientific">Acaulospora morrowiae</name>
    <dbReference type="NCBI Taxonomy" id="94023"/>
    <lineage>
        <taxon>Eukaryota</taxon>
        <taxon>Fungi</taxon>
        <taxon>Fungi incertae sedis</taxon>
        <taxon>Mucoromycota</taxon>
        <taxon>Glomeromycotina</taxon>
        <taxon>Glomeromycetes</taxon>
        <taxon>Diversisporales</taxon>
        <taxon>Acaulosporaceae</taxon>
        <taxon>Acaulospora</taxon>
    </lineage>
</organism>
<dbReference type="Proteomes" id="UP000789342">
    <property type="component" value="Unassembled WGS sequence"/>
</dbReference>
<dbReference type="InterPro" id="IPR011990">
    <property type="entry name" value="TPR-like_helical_dom_sf"/>
</dbReference>
<feature type="domain" description="Trafficking protein particle complex subunit 11" evidence="3">
    <location>
        <begin position="172"/>
        <end position="428"/>
    </location>
</feature>
<dbReference type="OrthoDB" id="6278596at2759"/>
<evidence type="ECO:0000313" key="4">
    <source>
        <dbReference type="EMBL" id="CAG8671699.1"/>
    </source>
</evidence>
<accession>A0A9N9EFF0</accession>
<evidence type="ECO:0000259" key="3">
    <source>
        <dbReference type="Pfam" id="PF11817"/>
    </source>
</evidence>